<comment type="caution">
    <text evidence="2">The sequence shown here is derived from an EMBL/GenBank/DDBJ whole genome shotgun (WGS) entry which is preliminary data.</text>
</comment>
<sequence length="254" mass="27345">MYDETTTTTAPAQAMREAFGEGTTALHPTSTAKSPPVWRRKQKVSAGPEGNSQESDEAQDVGPSSEVGTSDSDEEHVVSGSRAEAGGPATNHRDIVMDMDSGTGVRPRFFMADAPTSDGQGLYKDLVSNNVISLDKDDKYFNTHENWSLDLIRGASALLTVAACTVGALHSTTGDYDTFYPEFLALSNQRTFFKTNTIEDVQVVIWDFWSSELSWILSGAAVRIAAELQVHIQGHPGRLPALSIHAATAAGLRV</sequence>
<dbReference type="RefSeq" id="XP_030994217.1">
    <property type="nucleotide sequence ID" value="XM_031141512.1"/>
</dbReference>
<feature type="compositionally biased region" description="Polar residues" evidence="1">
    <location>
        <begin position="1"/>
        <end position="11"/>
    </location>
</feature>
<proteinExistence type="predicted"/>
<keyword evidence="3" id="KW-1185">Reference proteome</keyword>
<dbReference type="AlphaFoldDB" id="A0A507B0A5"/>
<feature type="region of interest" description="Disordered" evidence="1">
    <location>
        <begin position="1"/>
        <end position="95"/>
    </location>
</feature>
<gene>
    <name evidence="2" type="ORF">E0L32_000683</name>
</gene>
<evidence type="ECO:0000313" key="2">
    <source>
        <dbReference type="EMBL" id="TPX12506.1"/>
    </source>
</evidence>
<dbReference type="InParanoid" id="A0A507B0A5"/>
<name>A0A507B0A5_9PEZI</name>
<dbReference type="GeneID" id="41968130"/>
<reference evidence="2 3" key="1">
    <citation type="submission" date="2019-06" db="EMBL/GenBank/DDBJ databases">
        <title>Draft genome sequence of the filamentous fungus Phialemoniopsis curvata isolated from diesel fuel.</title>
        <authorList>
            <person name="Varaljay V.A."/>
            <person name="Lyon W.J."/>
            <person name="Crouch A.L."/>
            <person name="Drake C.E."/>
            <person name="Hollomon J.M."/>
            <person name="Nadeau L.J."/>
            <person name="Nunn H.S."/>
            <person name="Stevenson B.S."/>
            <person name="Bojanowski C.L."/>
            <person name="Crookes-Goodson W.J."/>
        </authorList>
    </citation>
    <scope>NUCLEOTIDE SEQUENCE [LARGE SCALE GENOMIC DNA]</scope>
    <source>
        <strain evidence="2 3">D216</strain>
    </source>
</reference>
<organism evidence="2 3">
    <name type="scientific">Thyridium curvatum</name>
    <dbReference type="NCBI Taxonomy" id="1093900"/>
    <lineage>
        <taxon>Eukaryota</taxon>
        <taxon>Fungi</taxon>
        <taxon>Dikarya</taxon>
        <taxon>Ascomycota</taxon>
        <taxon>Pezizomycotina</taxon>
        <taxon>Sordariomycetes</taxon>
        <taxon>Sordariomycetidae</taxon>
        <taxon>Thyridiales</taxon>
        <taxon>Thyridiaceae</taxon>
        <taxon>Thyridium</taxon>
    </lineage>
</organism>
<evidence type="ECO:0000313" key="3">
    <source>
        <dbReference type="Proteomes" id="UP000319257"/>
    </source>
</evidence>
<dbReference type="Proteomes" id="UP000319257">
    <property type="component" value="Unassembled WGS sequence"/>
</dbReference>
<accession>A0A507B0A5</accession>
<protein>
    <submittedName>
        <fullName evidence="2">Uncharacterized protein</fullName>
    </submittedName>
</protein>
<dbReference type="EMBL" id="SKBQ01000003">
    <property type="protein sequence ID" value="TPX12506.1"/>
    <property type="molecule type" value="Genomic_DNA"/>
</dbReference>
<evidence type="ECO:0000256" key="1">
    <source>
        <dbReference type="SAM" id="MobiDB-lite"/>
    </source>
</evidence>